<name>A0AAU1LWI8_9ACTN</name>
<feature type="compositionally biased region" description="Polar residues" evidence="1">
    <location>
        <begin position="1"/>
        <end position="11"/>
    </location>
</feature>
<evidence type="ECO:0000313" key="2">
    <source>
        <dbReference type="EMBL" id="WTQ75514.1"/>
    </source>
</evidence>
<proteinExistence type="predicted"/>
<feature type="region of interest" description="Disordered" evidence="1">
    <location>
        <begin position="1"/>
        <end position="28"/>
    </location>
</feature>
<dbReference type="AlphaFoldDB" id="A0AAU1LWI8"/>
<evidence type="ECO:0000256" key="1">
    <source>
        <dbReference type="SAM" id="MobiDB-lite"/>
    </source>
</evidence>
<reference evidence="2" key="1">
    <citation type="submission" date="2022-10" db="EMBL/GenBank/DDBJ databases">
        <title>The complete genomes of actinobacterial strains from the NBC collection.</title>
        <authorList>
            <person name="Joergensen T.S."/>
            <person name="Alvarez Arevalo M."/>
            <person name="Sterndorff E.B."/>
            <person name="Faurdal D."/>
            <person name="Vuksanovic O."/>
            <person name="Mourched A.-S."/>
            <person name="Charusanti P."/>
            <person name="Shaw S."/>
            <person name="Blin K."/>
            <person name="Weber T."/>
        </authorList>
    </citation>
    <scope>NUCLEOTIDE SEQUENCE</scope>
    <source>
        <strain evidence="2">NBC_00148</strain>
    </source>
</reference>
<sequence length="168" mass="18059">MADNDTTNPSGTKGGVRSEDSTSGIPYGGIATTDEVVAAVKNASSQIHDFAGVPGKASEPGPGVKECEGRGKDSFQVYHPWNFMPYAGTDNDIAMANFKEKLSRGGWVLKDSYIDNSPNKNLNLIADNDSRKLSVWIVGYNRNDVPSIGIEVVSACYQVPEGQTVDHY</sequence>
<dbReference type="EMBL" id="CP108169">
    <property type="protein sequence ID" value="WTQ75514.1"/>
    <property type="molecule type" value="Genomic_DNA"/>
</dbReference>
<gene>
    <name evidence="2" type="ORF">OG222_21545</name>
</gene>
<organism evidence="2">
    <name type="scientific">Streptomyces sp. NBC_00148</name>
    <dbReference type="NCBI Taxonomy" id="2903626"/>
    <lineage>
        <taxon>Bacteria</taxon>
        <taxon>Bacillati</taxon>
        <taxon>Actinomycetota</taxon>
        <taxon>Actinomycetes</taxon>
        <taxon>Kitasatosporales</taxon>
        <taxon>Streptomycetaceae</taxon>
        <taxon>Streptomyces</taxon>
    </lineage>
</organism>
<accession>A0AAU1LWI8</accession>
<protein>
    <submittedName>
        <fullName evidence="2">Uncharacterized protein</fullName>
    </submittedName>
</protein>